<protein>
    <submittedName>
        <fullName evidence="1">Uncharacterized protein</fullName>
    </submittedName>
</protein>
<evidence type="ECO:0000313" key="2">
    <source>
        <dbReference type="Proteomes" id="UP000649328"/>
    </source>
</evidence>
<sequence>MAEISVKALALQSAPDVLDDKVSDPSMKVLELWRLMYFCRKRFVRKVPSSLEENRLFEKEYGATKKTIEALGNQLVPRRGR</sequence>
<keyword evidence="2" id="KW-1185">Reference proteome</keyword>
<evidence type="ECO:0000313" key="1">
    <source>
        <dbReference type="EMBL" id="KAF7999806.1"/>
    </source>
</evidence>
<reference evidence="1" key="1">
    <citation type="submission" date="2020-10" db="EMBL/GenBank/DDBJ databases">
        <title>The Whole-Genome Sequence of Metschnikowia persimmonesis, a Novel Endophytic Yeast Species Isolated from Medicinal Plant Diospyros kaki Thumb.</title>
        <authorList>
            <person name="Rahmat E."/>
            <person name="Kang Y."/>
        </authorList>
    </citation>
    <scope>NUCLEOTIDE SEQUENCE</scope>
    <source>
        <strain evidence="1">KIOM G15050</strain>
    </source>
</reference>
<comment type="caution">
    <text evidence="1">The sequence shown here is derived from an EMBL/GenBank/DDBJ whole genome shotgun (WGS) entry which is preliminary data.</text>
</comment>
<dbReference type="AlphaFoldDB" id="A0A8H7GNL6"/>
<name>A0A8H7GNL6_9ASCO</name>
<gene>
    <name evidence="1" type="ORF">HF325_005655</name>
</gene>
<accession>A0A8H7GNL6</accession>
<dbReference type="EMBL" id="JACBPP010000008">
    <property type="protein sequence ID" value="KAF7999806.1"/>
    <property type="molecule type" value="Genomic_DNA"/>
</dbReference>
<organism evidence="1 2">
    <name type="scientific">Metschnikowia pulcherrima</name>
    <dbReference type="NCBI Taxonomy" id="27326"/>
    <lineage>
        <taxon>Eukaryota</taxon>
        <taxon>Fungi</taxon>
        <taxon>Dikarya</taxon>
        <taxon>Ascomycota</taxon>
        <taxon>Saccharomycotina</taxon>
        <taxon>Pichiomycetes</taxon>
        <taxon>Metschnikowiaceae</taxon>
        <taxon>Metschnikowia</taxon>
    </lineage>
</organism>
<dbReference type="Proteomes" id="UP000649328">
    <property type="component" value="Unassembled WGS sequence"/>
</dbReference>
<proteinExistence type="predicted"/>